<evidence type="ECO:0000313" key="2">
    <source>
        <dbReference type="Proteomes" id="UP000729402"/>
    </source>
</evidence>
<name>A0A8J5T602_ZIZPA</name>
<dbReference type="EMBL" id="JAAALK010000283">
    <property type="protein sequence ID" value="KAG8075505.1"/>
    <property type="molecule type" value="Genomic_DNA"/>
</dbReference>
<protein>
    <submittedName>
        <fullName evidence="1">Uncharacterized protein</fullName>
    </submittedName>
</protein>
<proteinExistence type="predicted"/>
<dbReference type="Proteomes" id="UP000729402">
    <property type="component" value="Unassembled WGS sequence"/>
</dbReference>
<accession>A0A8J5T602</accession>
<dbReference type="AlphaFoldDB" id="A0A8J5T602"/>
<gene>
    <name evidence="1" type="ORF">GUJ93_ZPchr0006g41269</name>
</gene>
<organism evidence="1 2">
    <name type="scientific">Zizania palustris</name>
    <name type="common">Northern wild rice</name>
    <dbReference type="NCBI Taxonomy" id="103762"/>
    <lineage>
        <taxon>Eukaryota</taxon>
        <taxon>Viridiplantae</taxon>
        <taxon>Streptophyta</taxon>
        <taxon>Embryophyta</taxon>
        <taxon>Tracheophyta</taxon>
        <taxon>Spermatophyta</taxon>
        <taxon>Magnoliopsida</taxon>
        <taxon>Liliopsida</taxon>
        <taxon>Poales</taxon>
        <taxon>Poaceae</taxon>
        <taxon>BOP clade</taxon>
        <taxon>Oryzoideae</taxon>
        <taxon>Oryzeae</taxon>
        <taxon>Zizaniinae</taxon>
        <taxon>Zizania</taxon>
    </lineage>
</organism>
<reference evidence="1" key="2">
    <citation type="submission" date="2021-02" db="EMBL/GenBank/DDBJ databases">
        <authorList>
            <person name="Kimball J.A."/>
            <person name="Haas M.W."/>
            <person name="Macchietto M."/>
            <person name="Kono T."/>
            <person name="Duquette J."/>
            <person name="Shao M."/>
        </authorList>
    </citation>
    <scope>NUCLEOTIDE SEQUENCE</scope>
    <source>
        <tissue evidence="1">Fresh leaf tissue</tissue>
    </source>
</reference>
<keyword evidence="2" id="KW-1185">Reference proteome</keyword>
<evidence type="ECO:0000313" key="1">
    <source>
        <dbReference type="EMBL" id="KAG8075505.1"/>
    </source>
</evidence>
<comment type="caution">
    <text evidence="1">The sequence shown here is derived from an EMBL/GenBank/DDBJ whole genome shotgun (WGS) entry which is preliminary data.</text>
</comment>
<sequence>MGGAVSGGGGVDSEGEGVYQVMLNVYDLTPLNKYFHWCGLGIFHSAVEGFRYILSLIRVGIVAPLPGGAAVGPPGRCRRRCQHGGDSGAPSLVARRRDPLAAVIVVGSSARVLAPPSLVVRRRVPLVVVIVGGGSTRVLPPSSLVVRRRVP</sequence>
<reference evidence="1" key="1">
    <citation type="journal article" date="2021" name="bioRxiv">
        <title>Whole Genome Assembly and Annotation of Northern Wild Rice, Zizania palustris L., Supports a Whole Genome Duplication in the Zizania Genus.</title>
        <authorList>
            <person name="Haas M."/>
            <person name="Kono T."/>
            <person name="Macchietto M."/>
            <person name="Millas R."/>
            <person name="McGilp L."/>
            <person name="Shao M."/>
            <person name="Duquette J."/>
            <person name="Hirsch C.N."/>
            <person name="Kimball J."/>
        </authorList>
    </citation>
    <scope>NUCLEOTIDE SEQUENCE</scope>
    <source>
        <tissue evidence="1">Fresh leaf tissue</tissue>
    </source>
</reference>
<dbReference type="OrthoDB" id="674903at2759"/>